<dbReference type="EMBL" id="CP093313">
    <property type="protein sequence ID" value="UWZ86432.1"/>
    <property type="molecule type" value="Genomic_DNA"/>
</dbReference>
<name>A0A9J7BUY2_9BACT</name>
<dbReference type="Gene3D" id="2.120.10.30">
    <property type="entry name" value="TolB, C-terminal domain"/>
    <property type="match status" value="1"/>
</dbReference>
<dbReference type="NCBIfam" id="TIGR03118">
    <property type="entry name" value="PEPCTERM_chp_1"/>
    <property type="match status" value="1"/>
</dbReference>
<organism evidence="2 3">
    <name type="scientific">Occallatibacter riparius</name>
    <dbReference type="NCBI Taxonomy" id="1002689"/>
    <lineage>
        <taxon>Bacteria</taxon>
        <taxon>Pseudomonadati</taxon>
        <taxon>Acidobacteriota</taxon>
        <taxon>Terriglobia</taxon>
        <taxon>Terriglobales</taxon>
        <taxon>Acidobacteriaceae</taxon>
        <taxon>Occallatibacter</taxon>
    </lineage>
</organism>
<dbReference type="InterPro" id="IPR017549">
    <property type="entry name" value="APMV_L690"/>
</dbReference>
<reference evidence="2" key="1">
    <citation type="submission" date="2021-04" db="EMBL/GenBank/DDBJ databases">
        <title>Phylogenetic analysis of Acidobacteriaceae.</title>
        <authorList>
            <person name="Qiu L."/>
            <person name="Zhang Q."/>
        </authorList>
    </citation>
    <scope>NUCLEOTIDE SEQUENCE</scope>
    <source>
        <strain evidence="2">DSM 25168</strain>
    </source>
</reference>
<dbReference type="AlphaFoldDB" id="A0A9J7BUY2"/>
<sequence length="373" mass="38932">MLTLSLCPRFLAIAFSIAATLGLPALPAMAQHYMQANLSSDQSAVASHIDPHLLNPWGLARGGGSAWFVADNANGLVSIYDSLGASQPLSVSIPAGDPTQNPTGAPTGIVYNGGAGFEVATGKPARLVFATEDGTVSGWNPDVSLGKAILKVNTKSASVFKGLALATFPGTSGALTTYLYVADFRQAQVQVYDQSFHSAVLRVGQFQDPSLPVGYAPFNIQNIGGNLYVTYALQDSVKHDELAGAGNGYVNVFSSTGLLLRRLQHGSWLNAPWGLAMASGDFGLYSHDLLIAQFGSGNVAAYDPVTGNFKGLLNSTANTPITIPGLWGLSFASGTVSGSSFSLYFTAGPARETHGLFGTIRPYDPDNIFGSSN</sequence>
<protein>
    <submittedName>
        <fullName evidence="2">TIGR03118 family protein</fullName>
    </submittedName>
</protein>
<proteinExistence type="predicted"/>
<dbReference type="InterPro" id="IPR011042">
    <property type="entry name" value="6-blade_b-propeller_TolB-like"/>
</dbReference>
<dbReference type="KEGG" id="orp:MOP44_10915"/>
<feature type="signal peptide" evidence="1">
    <location>
        <begin position="1"/>
        <end position="30"/>
    </location>
</feature>
<gene>
    <name evidence="2" type="ORF">MOP44_10915</name>
</gene>
<keyword evidence="3" id="KW-1185">Reference proteome</keyword>
<dbReference type="SUPFAM" id="SSF63825">
    <property type="entry name" value="YWTD domain"/>
    <property type="match status" value="1"/>
</dbReference>
<keyword evidence="1" id="KW-0732">Signal</keyword>
<accession>A0A9J7BUY2</accession>
<evidence type="ECO:0000313" key="2">
    <source>
        <dbReference type="EMBL" id="UWZ86432.1"/>
    </source>
</evidence>
<dbReference type="RefSeq" id="WP_260796072.1">
    <property type="nucleotide sequence ID" value="NZ_CP093313.1"/>
</dbReference>
<evidence type="ECO:0000313" key="3">
    <source>
        <dbReference type="Proteomes" id="UP001059380"/>
    </source>
</evidence>
<dbReference type="Proteomes" id="UP001059380">
    <property type="component" value="Chromosome"/>
</dbReference>
<feature type="chain" id="PRO_5039952169" evidence="1">
    <location>
        <begin position="31"/>
        <end position="373"/>
    </location>
</feature>
<evidence type="ECO:0000256" key="1">
    <source>
        <dbReference type="SAM" id="SignalP"/>
    </source>
</evidence>